<feature type="site" description="Important for guanine/8-oxoguanine distinction" evidence="7">
    <location>
        <position position="207"/>
    </location>
</feature>
<dbReference type="GO" id="GO:0140078">
    <property type="term" value="F:class I DNA-(apurinic or apyrimidinic site) endonuclease activity"/>
    <property type="evidence" value="ECO:0007669"/>
    <property type="project" value="UniProtKB-EC"/>
</dbReference>
<accession>A0A7J3VUU3</accession>
<sequence length="207" mass="23777">MRNNSLASVYKFHRSKIMRTLKNFKENRKDPSRVWEELVFCLCTPQTRARNALNAVEKMRSLGLLNNPDSFRTALVLKECGVRFHKTKADNILRAFRQFGDILNKLNSEKDVFKLRDYLASNVRGLGMKEASHFLRNIGFEDLSIIDRHVLSHLVSAGVVGSRPRSLTRKRYLILERKFKLYAKKSGLKPSVLDLVVWAAATGEVVK</sequence>
<comment type="caution">
    <text evidence="9">The sequence shown here is derived from an EMBL/GenBank/DDBJ whole genome shotgun (WGS) entry which is preliminary data.</text>
</comment>
<keyword evidence="6 7" id="KW-0326">Glycosidase</keyword>
<evidence type="ECO:0000256" key="6">
    <source>
        <dbReference type="ARBA" id="ARBA00023295"/>
    </source>
</evidence>
<dbReference type="SUPFAM" id="SSF48150">
    <property type="entry name" value="DNA-glycosylase"/>
    <property type="match status" value="1"/>
</dbReference>
<reference evidence="9" key="1">
    <citation type="journal article" date="2020" name="mSystems">
        <title>Genome- and Community-Level Interaction Insights into Carbon Utilization and Element Cycling Functions of Hydrothermarchaeota in Hydrothermal Sediment.</title>
        <authorList>
            <person name="Zhou Z."/>
            <person name="Liu Y."/>
            <person name="Xu W."/>
            <person name="Pan J."/>
            <person name="Luo Z.H."/>
            <person name="Li M."/>
        </authorList>
    </citation>
    <scope>NUCLEOTIDE SEQUENCE [LARGE SCALE GENOMIC DNA]</scope>
    <source>
        <strain evidence="9">SpSt-1074</strain>
    </source>
</reference>
<evidence type="ECO:0000256" key="7">
    <source>
        <dbReference type="HAMAP-Rule" id="MF_00241"/>
    </source>
</evidence>
<keyword evidence="2 7" id="KW-0378">Hydrolase</keyword>
<dbReference type="HAMAP" id="MF_00241">
    <property type="entry name" value="Ogg"/>
    <property type="match status" value="1"/>
</dbReference>
<evidence type="ECO:0000313" key="9">
    <source>
        <dbReference type="EMBL" id="HHM44715.1"/>
    </source>
</evidence>
<keyword evidence="5 7" id="KW-0511">Multifunctional enzyme</keyword>
<dbReference type="Gene3D" id="1.10.340.30">
    <property type="entry name" value="Hypothetical protein, domain 2"/>
    <property type="match status" value="1"/>
</dbReference>
<dbReference type="EC" id="4.2.99.18" evidence="7"/>
<dbReference type="AlphaFoldDB" id="A0A7J3VUU3"/>
<dbReference type="InterPro" id="IPR011257">
    <property type="entry name" value="DNA_glycosylase"/>
</dbReference>
<evidence type="ECO:0000256" key="3">
    <source>
        <dbReference type="ARBA" id="ARBA00023204"/>
    </source>
</evidence>
<dbReference type="EMBL" id="DRXH01000186">
    <property type="protein sequence ID" value="HHM44715.1"/>
    <property type="molecule type" value="Genomic_DNA"/>
</dbReference>
<evidence type="ECO:0000259" key="8">
    <source>
        <dbReference type="SMART" id="SM00478"/>
    </source>
</evidence>
<gene>
    <name evidence="7" type="primary">ogg</name>
    <name evidence="9" type="ORF">ENM31_05420</name>
</gene>
<comment type="function">
    <text evidence="7">Catalyzes the excision of an oxidatively damaged form of guanine (7,8-dihydro-8-oxoguanine = 8-oxoG) from DNA. Also cleaves the DNA backbone at apurinic/apyrimidinic sites (AP sites).</text>
</comment>
<keyword evidence="3 7" id="KW-0234">DNA repair</keyword>
<evidence type="ECO:0000256" key="4">
    <source>
        <dbReference type="ARBA" id="ARBA00023239"/>
    </source>
</evidence>
<dbReference type="NCBIfam" id="NF002305">
    <property type="entry name" value="PRK01229.1"/>
    <property type="match status" value="1"/>
</dbReference>
<comment type="catalytic activity">
    <reaction evidence="7">
        <text>2'-deoxyribonucleotide-(2'-deoxyribose 5'-phosphate)-2'-deoxyribonucleotide-DNA = a 3'-end 2'-deoxyribonucleotide-(2,3-dehydro-2,3-deoxyribose 5'-phosphate)-DNA + a 5'-end 5'-phospho-2'-deoxyribonucleoside-DNA + H(+)</text>
        <dbReference type="Rhea" id="RHEA:66592"/>
        <dbReference type="Rhea" id="RHEA-COMP:13180"/>
        <dbReference type="Rhea" id="RHEA-COMP:16897"/>
        <dbReference type="Rhea" id="RHEA-COMP:17067"/>
        <dbReference type="ChEBI" id="CHEBI:15378"/>
        <dbReference type="ChEBI" id="CHEBI:136412"/>
        <dbReference type="ChEBI" id="CHEBI:157695"/>
        <dbReference type="ChEBI" id="CHEBI:167181"/>
        <dbReference type="EC" id="4.2.99.18"/>
    </reaction>
</comment>
<keyword evidence="4 7" id="KW-0456">Lyase</keyword>
<dbReference type="InterPro" id="IPR012092">
    <property type="entry name" value="DNA_glyclase/AP_lyase_Ogg"/>
</dbReference>
<evidence type="ECO:0000256" key="1">
    <source>
        <dbReference type="ARBA" id="ARBA00022763"/>
    </source>
</evidence>
<feature type="active site" evidence="7">
    <location>
        <position position="147"/>
    </location>
</feature>
<dbReference type="SMART" id="SM00478">
    <property type="entry name" value="ENDO3c"/>
    <property type="match status" value="1"/>
</dbReference>
<organism evidence="9">
    <name type="scientific">Caldiarchaeum subterraneum</name>
    <dbReference type="NCBI Taxonomy" id="311458"/>
    <lineage>
        <taxon>Archaea</taxon>
        <taxon>Nitrososphaerota</taxon>
        <taxon>Candidatus Caldarchaeales</taxon>
        <taxon>Candidatus Caldarchaeaceae</taxon>
        <taxon>Candidatus Caldarchaeum</taxon>
    </lineage>
</organism>
<proteinExistence type="inferred from homology"/>
<comment type="similarity">
    <text evidence="7">Belongs to the type-2 OGG1 family.</text>
</comment>
<keyword evidence="1 7" id="KW-0227">DNA damage</keyword>
<dbReference type="Gene3D" id="1.10.1670.10">
    <property type="entry name" value="Helix-hairpin-Helix base-excision DNA repair enzymes (C-terminal)"/>
    <property type="match status" value="1"/>
</dbReference>
<dbReference type="Pfam" id="PF22175">
    <property type="entry name" value="Ogg-HhH"/>
    <property type="match status" value="1"/>
</dbReference>
<name>A0A7J3VUU3_CALS0</name>
<evidence type="ECO:0000256" key="5">
    <source>
        <dbReference type="ARBA" id="ARBA00023268"/>
    </source>
</evidence>
<feature type="active site" evidence="7">
    <location>
        <position position="129"/>
    </location>
</feature>
<dbReference type="EC" id="3.2.2.-" evidence="7"/>
<protein>
    <recommendedName>
        <fullName evidence="7">8-oxoguanine DNA glycosylase/AP lyase</fullName>
    </recommendedName>
    <domain>
        <recommendedName>
            <fullName evidence="7">8-oxoguanine DNA glycosylase</fullName>
            <shortName evidence="7">8-oxoG DNA glycosylase</shortName>
            <ecNumber evidence="7">3.2.2.-</ecNumber>
        </recommendedName>
    </domain>
    <domain>
        <recommendedName>
            <fullName evidence="7">DNA-(apurinic or apyrimidinic site) lyase</fullName>
            <shortName evidence="7">AP lyase</shortName>
            <ecNumber evidence="7">4.2.99.18</ecNumber>
        </recommendedName>
    </domain>
</protein>
<evidence type="ECO:0000256" key="2">
    <source>
        <dbReference type="ARBA" id="ARBA00022801"/>
    </source>
</evidence>
<feature type="domain" description="HhH-GPD" evidence="8">
    <location>
        <begin position="43"/>
        <end position="202"/>
    </location>
</feature>
<dbReference type="InterPro" id="IPR003265">
    <property type="entry name" value="HhH-GPD_domain"/>
</dbReference>
<dbReference type="GO" id="GO:0016799">
    <property type="term" value="F:hydrolase activity, hydrolyzing N-glycosyl compounds"/>
    <property type="evidence" value="ECO:0007669"/>
    <property type="project" value="UniProtKB-UniRule"/>
</dbReference>
<dbReference type="GO" id="GO:0006284">
    <property type="term" value="P:base-excision repair"/>
    <property type="evidence" value="ECO:0007669"/>
    <property type="project" value="UniProtKB-UniRule"/>
</dbReference>
<dbReference type="InterPro" id="IPR023170">
    <property type="entry name" value="HhH_base_excis_C"/>
</dbReference>